<name>A0ABQ7JQI8_9FUNG</name>
<evidence type="ECO:0000313" key="1">
    <source>
        <dbReference type="EMBL" id="KAG0283263.1"/>
    </source>
</evidence>
<comment type="caution">
    <text evidence="1">The sequence shown here is derived from an EMBL/GenBank/DDBJ whole genome shotgun (WGS) entry which is preliminary data.</text>
</comment>
<evidence type="ECO:0000313" key="2">
    <source>
        <dbReference type="Proteomes" id="UP001194696"/>
    </source>
</evidence>
<organism evidence="1 2">
    <name type="scientific">Linnemannia gamsii</name>
    <dbReference type="NCBI Taxonomy" id="64522"/>
    <lineage>
        <taxon>Eukaryota</taxon>
        <taxon>Fungi</taxon>
        <taxon>Fungi incertae sedis</taxon>
        <taxon>Mucoromycota</taxon>
        <taxon>Mortierellomycotina</taxon>
        <taxon>Mortierellomycetes</taxon>
        <taxon>Mortierellales</taxon>
        <taxon>Mortierellaceae</taxon>
        <taxon>Linnemannia</taxon>
    </lineage>
</organism>
<dbReference type="InterPro" id="IPR032675">
    <property type="entry name" value="LRR_dom_sf"/>
</dbReference>
<proteinExistence type="predicted"/>
<keyword evidence="2" id="KW-1185">Reference proteome</keyword>
<reference evidence="1 2" key="1">
    <citation type="journal article" date="2020" name="Fungal Divers.">
        <title>Resolving the Mortierellaceae phylogeny through synthesis of multi-gene phylogenetics and phylogenomics.</title>
        <authorList>
            <person name="Vandepol N."/>
            <person name="Liber J."/>
            <person name="Desiro A."/>
            <person name="Na H."/>
            <person name="Kennedy M."/>
            <person name="Barry K."/>
            <person name="Grigoriev I.V."/>
            <person name="Miller A.N."/>
            <person name="O'Donnell K."/>
            <person name="Stajich J.E."/>
            <person name="Bonito G."/>
        </authorList>
    </citation>
    <scope>NUCLEOTIDE SEQUENCE [LARGE SCALE GENOMIC DNA]</scope>
    <source>
        <strain evidence="1 2">AD045</strain>
    </source>
</reference>
<sequence length="345" mass="38931">MGISNWELSSNVHLIFAHCPNVKKLAMSAVTGNEDALIVARLIGTACPKISSLQYGSTYSDALDSLPFRIMDSLPAQQVANLTYNGTLVSFTDYTNNNSLRRHSASMRSIVITGQLLVAMISASAILKECHALETCRISFEWRTGHYTTLADAVEFSWSCTKLTRLTLAISGCELPVEPGVKPYYNRPSPITLTNAESQHLTQLEALYRQIGMLTRLTFLKLIMVKLGGQGQVDVNLMDAPASFPALLNLENAWIGRPGYLHHLSGLRKLKRLEGSFRADTEETRATMDYPELIWMDQNWPVLEYADFFRRLDHVRKPFKWLRDKRVKDGRDKLELGCVNIRDDF</sequence>
<protein>
    <recommendedName>
        <fullName evidence="3">F-box domain-containing protein</fullName>
    </recommendedName>
</protein>
<dbReference type="Proteomes" id="UP001194696">
    <property type="component" value="Unassembled WGS sequence"/>
</dbReference>
<evidence type="ECO:0008006" key="3">
    <source>
        <dbReference type="Google" id="ProtNLM"/>
    </source>
</evidence>
<dbReference type="Gene3D" id="3.80.10.10">
    <property type="entry name" value="Ribonuclease Inhibitor"/>
    <property type="match status" value="1"/>
</dbReference>
<accession>A0ABQ7JQI8</accession>
<dbReference type="EMBL" id="JAAAIM010000929">
    <property type="protein sequence ID" value="KAG0283263.1"/>
    <property type="molecule type" value="Genomic_DNA"/>
</dbReference>
<gene>
    <name evidence="1" type="ORF">BGZ96_012364</name>
</gene>